<dbReference type="Gene3D" id="4.10.240.10">
    <property type="entry name" value="Zn(2)-C6 fungal-type DNA-binding domain"/>
    <property type="match status" value="1"/>
</dbReference>
<keyword evidence="4" id="KW-0472">Membrane</keyword>
<feature type="domain" description="Zn(2)-C6 fungal-type" evidence="5">
    <location>
        <begin position="69"/>
        <end position="99"/>
    </location>
</feature>
<dbReference type="OrthoDB" id="2123952at2759"/>
<dbReference type="Pfam" id="PF00172">
    <property type="entry name" value="Zn_clus"/>
    <property type="match status" value="1"/>
</dbReference>
<feature type="region of interest" description="Disordered" evidence="3">
    <location>
        <begin position="1"/>
        <end position="61"/>
    </location>
</feature>
<dbReference type="AlphaFoldDB" id="A0A8H6FYV5"/>
<dbReference type="RefSeq" id="XP_037166571.1">
    <property type="nucleotide sequence ID" value="XM_037306633.1"/>
</dbReference>
<feature type="region of interest" description="Disordered" evidence="3">
    <location>
        <begin position="174"/>
        <end position="236"/>
    </location>
</feature>
<dbReference type="PANTHER" id="PTHR46910:SF25">
    <property type="entry name" value="ABC-TRANSPORTER-REGULATING TRANSCRIPTION FACTOR"/>
    <property type="match status" value="1"/>
</dbReference>
<dbReference type="GO" id="GO:0003677">
    <property type="term" value="F:DNA binding"/>
    <property type="evidence" value="ECO:0007669"/>
    <property type="project" value="InterPro"/>
</dbReference>
<dbReference type="SMART" id="SM00906">
    <property type="entry name" value="Fungal_trans"/>
    <property type="match status" value="1"/>
</dbReference>
<dbReference type="InterPro" id="IPR007219">
    <property type="entry name" value="XnlR_reg_dom"/>
</dbReference>
<dbReference type="GO" id="GO:0000981">
    <property type="term" value="F:DNA-binding transcription factor activity, RNA polymerase II-specific"/>
    <property type="evidence" value="ECO:0007669"/>
    <property type="project" value="InterPro"/>
</dbReference>
<keyword evidence="1" id="KW-0479">Metal-binding</keyword>
<keyword evidence="4" id="KW-0812">Transmembrane</keyword>
<feature type="region of interest" description="Disordered" evidence="3">
    <location>
        <begin position="741"/>
        <end position="812"/>
    </location>
</feature>
<dbReference type="InterPro" id="IPR001138">
    <property type="entry name" value="Zn2Cys6_DnaBD"/>
</dbReference>
<dbReference type="PROSITE" id="PS50048">
    <property type="entry name" value="ZN2_CY6_FUNGAL_2"/>
    <property type="match status" value="1"/>
</dbReference>
<feature type="compositionally biased region" description="Polar residues" evidence="3">
    <location>
        <begin position="175"/>
        <end position="201"/>
    </location>
</feature>
<dbReference type="InterPro" id="IPR050987">
    <property type="entry name" value="AtrR-like"/>
</dbReference>
<dbReference type="GeneID" id="59286375"/>
<gene>
    <name evidence="6" type="ORF">HO173_004711</name>
</gene>
<evidence type="ECO:0000259" key="5">
    <source>
        <dbReference type="PROSITE" id="PS50048"/>
    </source>
</evidence>
<evidence type="ECO:0000256" key="2">
    <source>
        <dbReference type="ARBA" id="ARBA00023242"/>
    </source>
</evidence>
<dbReference type="Pfam" id="PF04082">
    <property type="entry name" value="Fungal_trans"/>
    <property type="match status" value="1"/>
</dbReference>
<dbReference type="GO" id="GO:0006351">
    <property type="term" value="P:DNA-templated transcription"/>
    <property type="evidence" value="ECO:0007669"/>
    <property type="project" value="InterPro"/>
</dbReference>
<name>A0A8H6FYV5_9LECA</name>
<dbReference type="EMBL" id="JACCJC010000015">
    <property type="protein sequence ID" value="KAF6237243.1"/>
    <property type="molecule type" value="Genomic_DNA"/>
</dbReference>
<dbReference type="GO" id="GO:0008270">
    <property type="term" value="F:zinc ion binding"/>
    <property type="evidence" value="ECO:0007669"/>
    <property type="project" value="InterPro"/>
</dbReference>
<feature type="compositionally biased region" description="Polar residues" evidence="3">
    <location>
        <begin position="210"/>
        <end position="222"/>
    </location>
</feature>
<comment type="caution">
    <text evidence="6">The sequence shown here is derived from an EMBL/GenBank/DDBJ whole genome shotgun (WGS) entry which is preliminary data.</text>
</comment>
<proteinExistence type="predicted"/>
<dbReference type="SMART" id="SM00066">
    <property type="entry name" value="GAL4"/>
    <property type="match status" value="1"/>
</dbReference>
<feature type="compositionally biased region" description="Basic and acidic residues" evidence="3">
    <location>
        <begin position="48"/>
        <end position="61"/>
    </location>
</feature>
<feature type="compositionally biased region" description="Polar residues" evidence="3">
    <location>
        <begin position="797"/>
        <end position="812"/>
    </location>
</feature>
<evidence type="ECO:0000256" key="3">
    <source>
        <dbReference type="SAM" id="MobiDB-lite"/>
    </source>
</evidence>
<dbReference type="InterPro" id="IPR036864">
    <property type="entry name" value="Zn2-C6_fun-type_DNA-bd_sf"/>
</dbReference>
<evidence type="ECO:0000313" key="6">
    <source>
        <dbReference type="EMBL" id="KAF6237243.1"/>
    </source>
</evidence>
<organism evidence="6 7">
    <name type="scientific">Letharia columbiana</name>
    <dbReference type="NCBI Taxonomy" id="112416"/>
    <lineage>
        <taxon>Eukaryota</taxon>
        <taxon>Fungi</taxon>
        <taxon>Dikarya</taxon>
        <taxon>Ascomycota</taxon>
        <taxon>Pezizomycotina</taxon>
        <taxon>Lecanoromycetes</taxon>
        <taxon>OSLEUM clade</taxon>
        <taxon>Lecanoromycetidae</taxon>
        <taxon>Lecanorales</taxon>
        <taxon>Lecanorineae</taxon>
        <taxon>Parmeliaceae</taxon>
        <taxon>Letharia</taxon>
    </lineage>
</organism>
<dbReference type="PROSITE" id="PS00463">
    <property type="entry name" value="ZN2_CY6_FUNGAL_1"/>
    <property type="match status" value="1"/>
</dbReference>
<keyword evidence="7" id="KW-1185">Reference proteome</keyword>
<keyword evidence="2" id="KW-0539">Nucleus</keyword>
<evidence type="ECO:0000256" key="1">
    <source>
        <dbReference type="ARBA" id="ARBA00022723"/>
    </source>
</evidence>
<feature type="transmembrane region" description="Helical" evidence="4">
    <location>
        <begin position="667"/>
        <end position="686"/>
    </location>
</feature>
<dbReference type="SUPFAM" id="SSF57701">
    <property type="entry name" value="Zn2/Cys6 DNA-binding domain"/>
    <property type="match status" value="1"/>
</dbReference>
<evidence type="ECO:0000313" key="7">
    <source>
        <dbReference type="Proteomes" id="UP000578531"/>
    </source>
</evidence>
<feature type="compositionally biased region" description="Polar residues" evidence="3">
    <location>
        <begin position="762"/>
        <end position="790"/>
    </location>
</feature>
<dbReference type="Proteomes" id="UP000578531">
    <property type="component" value="Unassembled WGS sequence"/>
</dbReference>
<dbReference type="PANTHER" id="PTHR46910">
    <property type="entry name" value="TRANSCRIPTION FACTOR PDR1"/>
    <property type="match status" value="1"/>
</dbReference>
<dbReference type="CDD" id="cd00067">
    <property type="entry name" value="GAL4"/>
    <property type="match status" value="1"/>
</dbReference>
<sequence length="910" mass="102203">MDQYQQPHHQRDSFDLPPLTNPPPQYFGGNESNDSPTVPSFDFADGDGQDHDGGHDESNDAKRRRIARACDMCRKKKIKCDGKMPACSHCLNYKTECIFTQVEKKRNPPKGAKYIEGLENRLGRMESLLKLSGILNEESEDVPDLEKMKERFLANKAMDDGPDPGTLEKRLAHKTFSQSSGDTPTRTPDVSSKSGSQPRTFDSPRHTPQTDRLPTSRESVASSAEPPKENGEPVEELSDMMCSLVTNNCGETRYIGSSSGFSIFSPKGIQWVNEKTGDSSFQDMIASADVNEVKWNFWKPEVFNDLFEKRAFVPLPPEHEALSLLKDFFGNFNCMFPLFHEPTFMHLVRKHYSRNPYEGSGWWASLNVALAIGHRLRIMSNMVPQEDDQKAWGYLKNAMGQLTELTMRNTDLLSVQALLGMALFLMGTPNPQPSFFLVAAAIRLANSIGLHKRGSGFNLNSVEIEQRKRVFWIAYLLDKDICLRSGRPPAQDDDDMNVDLPTVDPADNIGNIPLADGKGKANLFRFMCTFAVIESKVYKQLYSTKASKQSDGALLNTIGELDKELEEWKDSIPLDFRPEHEIKASHTPLILHVVVLHFAYYNCLTTIHRMSVHHGYWTSRLSNYAIQGLNARPLNPRVFSSAALCVQAARASIHLIRYIPKGDYSCVWLILYFPVSALVTLFANILQNPQDARTRSDVKLMNQVVNFLSLLAVTEEQGGVKRMLGVCAEFERIARVVLERSDKESHSRRKRRSSKINDDDPAQNTQQIPQKRNAPQTPQSNNAPTPQSVFTPGFNGDLNSQSLNPNPQGFSPSFSDMNLPVDFSGADFPNITSPSNGMNGYQDINMDGQQYTGDPFNMGSFQQPFVPQDLWQMPMTLEWDMAQLGEMNGFATFDPDQGQHPDEMHGMSGQ</sequence>
<protein>
    <recommendedName>
        <fullName evidence="5">Zn(2)-C6 fungal-type domain-containing protein</fullName>
    </recommendedName>
</protein>
<accession>A0A8H6FYV5</accession>
<keyword evidence="4" id="KW-1133">Transmembrane helix</keyword>
<dbReference type="CDD" id="cd12148">
    <property type="entry name" value="fungal_TF_MHR"/>
    <property type="match status" value="1"/>
</dbReference>
<reference evidence="6 7" key="1">
    <citation type="journal article" date="2020" name="Genomics">
        <title>Complete, high-quality genomes from long-read metagenomic sequencing of two wolf lichen thalli reveals enigmatic genome architecture.</title>
        <authorList>
            <person name="McKenzie S.K."/>
            <person name="Walston R.F."/>
            <person name="Allen J.L."/>
        </authorList>
    </citation>
    <scope>NUCLEOTIDE SEQUENCE [LARGE SCALE GENOMIC DNA]</scope>
    <source>
        <strain evidence="6">WasteWater2</strain>
    </source>
</reference>
<evidence type="ECO:0000256" key="4">
    <source>
        <dbReference type="SAM" id="Phobius"/>
    </source>
</evidence>